<keyword evidence="2" id="KW-1015">Disulfide bond</keyword>
<evidence type="ECO:0000256" key="3">
    <source>
        <dbReference type="SAM" id="SignalP"/>
    </source>
</evidence>
<evidence type="ECO:0000313" key="6">
    <source>
        <dbReference type="Proteomes" id="UP001159427"/>
    </source>
</evidence>
<feature type="chain" id="PRO_5046373290" description="UPAR/Ly6 domain-containing protein" evidence="3">
    <location>
        <begin position="17"/>
        <end position="121"/>
    </location>
</feature>
<dbReference type="SUPFAM" id="SSF57302">
    <property type="entry name" value="Snake toxin-like"/>
    <property type="match status" value="1"/>
</dbReference>
<evidence type="ECO:0000256" key="2">
    <source>
        <dbReference type="ARBA" id="ARBA00023157"/>
    </source>
</evidence>
<dbReference type="EMBL" id="CALNXI010000188">
    <property type="protein sequence ID" value="CAH3021600.1"/>
    <property type="molecule type" value="Genomic_DNA"/>
</dbReference>
<evidence type="ECO:0000259" key="4">
    <source>
        <dbReference type="SMART" id="SM00134"/>
    </source>
</evidence>
<sequence length="121" mass="13228">MNVLYAFLMCFSVAYGLTCYSCHSTLDWDDCEKTTINNACQTGLDRCVRASYSGKADSSKGFIKQCSSPEACNKKDLCKALGSLIDKCHVYCCEGDLCNGAKVPLVSTFLILTCALVAFFR</sequence>
<accession>A0ABN8LWC5</accession>
<feature type="signal peptide" evidence="3">
    <location>
        <begin position="1"/>
        <end position="16"/>
    </location>
</feature>
<dbReference type="InterPro" id="IPR045860">
    <property type="entry name" value="Snake_toxin-like_sf"/>
</dbReference>
<dbReference type="Pfam" id="PF00021">
    <property type="entry name" value="UPAR_LY6"/>
    <property type="match status" value="1"/>
</dbReference>
<dbReference type="Gene3D" id="2.10.60.10">
    <property type="entry name" value="CD59"/>
    <property type="match status" value="1"/>
</dbReference>
<dbReference type="InterPro" id="IPR016054">
    <property type="entry name" value="LY6_UPA_recep-like"/>
</dbReference>
<name>A0ABN8LWC5_9CNID</name>
<keyword evidence="1 3" id="KW-0732">Signal</keyword>
<reference evidence="5 6" key="1">
    <citation type="submission" date="2022-05" db="EMBL/GenBank/DDBJ databases">
        <authorList>
            <consortium name="Genoscope - CEA"/>
            <person name="William W."/>
        </authorList>
    </citation>
    <scope>NUCLEOTIDE SEQUENCE [LARGE SCALE GENOMIC DNA]</scope>
</reference>
<protein>
    <recommendedName>
        <fullName evidence="4">UPAR/Ly6 domain-containing protein</fullName>
    </recommendedName>
</protein>
<dbReference type="CDD" id="cd00117">
    <property type="entry name" value="TFP"/>
    <property type="match status" value="1"/>
</dbReference>
<evidence type="ECO:0000256" key="1">
    <source>
        <dbReference type="ARBA" id="ARBA00022729"/>
    </source>
</evidence>
<gene>
    <name evidence="5" type="ORF">PEVE_00012027</name>
</gene>
<evidence type="ECO:0000313" key="5">
    <source>
        <dbReference type="EMBL" id="CAH3021600.1"/>
    </source>
</evidence>
<dbReference type="PANTHER" id="PTHR10036">
    <property type="entry name" value="CD59 GLYCOPROTEIN"/>
    <property type="match status" value="1"/>
</dbReference>
<proteinExistence type="predicted"/>
<organism evidence="5 6">
    <name type="scientific">Porites evermanni</name>
    <dbReference type="NCBI Taxonomy" id="104178"/>
    <lineage>
        <taxon>Eukaryota</taxon>
        <taxon>Metazoa</taxon>
        <taxon>Cnidaria</taxon>
        <taxon>Anthozoa</taxon>
        <taxon>Hexacorallia</taxon>
        <taxon>Scleractinia</taxon>
        <taxon>Fungiina</taxon>
        <taxon>Poritidae</taxon>
        <taxon>Porites</taxon>
    </lineage>
</organism>
<dbReference type="PANTHER" id="PTHR10036:SF3">
    <property type="entry name" value="PROTEIN SLEEPLESS-RELATED"/>
    <property type="match status" value="1"/>
</dbReference>
<dbReference type="Proteomes" id="UP001159427">
    <property type="component" value="Unassembled WGS sequence"/>
</dbReference>
<comment type="caution">
    <text evidence="5">The sequence shown here is derived from an EMBL/GenBank/DDBJ whole genome shotgun (WGS) entry which is preliminary data.</text>
</comment>
<dbReference type="SMART" id="SM00134">
    <property type="entry name" value="LU"/>
    <property type="match status" value="1"/>
</dbReference>
<feature type="domain" description="UPAR/Ly6" evidence="4">
    <location>
        <begin position="17"/>
        <end position="107"/>
    </location>
</feature>
<keyword evidence="6" id="KW-1185">Reference proteome</keyword>